<dbReference type="EMBL" id="FOTV01000004">
    <property type="protein sequence ID" value="SFL56979.1"/>
    <property type="molecule type" value="Genomic_DNA"/>
</dbReference>
<protein>
    <submittedName>
        <fullName evidence="2">Acetyltransferase (GNAT) family protein</fullName>
    </submittedName>
</protein>
<dbReference type="PROSITE" id="PS51186">
    <property type="entry name" value="GNAT"/>
    <property type="match status" value="1"/>
</dbReference>
<keyword evidence="3" id="KW-1185">Reference proteome</keyword>
<evidence type="ECO:0000313" key="2">
    <source>
        <dbReference type="EMBL" id="SFL56979.1"/>
    </source>
</evidence>
<proteinExistence type="predicted"/>
<dbReference type="InterPro" id="IPR000182">
    <property type="entry name" value="GNAT_dom"/>
</dbReference>
<name>A0ABY1FLG0_9GAMM</name>
<evidence type="ECO:0000259" key="1">
    <source>
        <dbReference type="PROSITE" id="PS51186"/>
    </source>
</evidence>
<dbReference type="Proteomes" id="UP000199211">
    <property type="component" value="Unassembled WGS sequence"/>
</dbReference>
<dbReference type="PANTHER" id="PTHR43305:SF1">
    <property type="entry name" value="FAMILY N-ACETYLTRANSFERASE, PUTATIVE (AFU_ORTHOLOGUE AFUA_2G01380)-RELATED"/>
    <property type="match status" value="1"/>
</dbReference>
<dbReference type="Pfam" id="PF00583">
    <property type="entry name" value="Acetyltransf_1"/>
    <property type="match status" value="1"/>
</dbReference>
<accession>A0ABY1FLG0</accession>
<sequence>MVIRDVRFPSDSRELRRLIHEYVDWLGIDLSYQDFAGEMANIEALFSLPSGQYTFAIVDSVVAGGVGFRRIDNQTAEVKRLYVRPKHQGKDIGWSLMENLLQKLRVLGYARLVLDAVPPTKKAQALYERMGFTEIEPYFHNPIPDTKFYAFDLCNQETP</sequence>
<dbReference type="PANTHER" id="PTHR43305">
    <property type="entry name" value="FAMILY N-ACETYLTRANSFERASE, PUTATIVE (AFU_ORTHOLOGUE AFUA_2G01380)-RELATED"/>
    <property type="match status" value="1"/>
</dbReference>
<feature type="domain" description="N-acetyltransferase" evidence="1">
    <location>
        <begin position="1"/>
        <end position="154"/>
    </location>
</feature>
<dbReference type="SUPFAM" id="SSF55729">
    <property type="entry name" value="Acyl-CoA N-acyltransferases (Nat)"/>
    <property type="match status" value="1"/>
</dbReference>
<organism evidence="2 3">
    <name type="scientific">Marinobacter salarius</name>
    <dbReference type="NCBI Taxonomy" id="1420917"/>
    <lineage>
        <taxon>Bacteria</taxon>
        <taxon>Pseudomonadati</taxon>
        <taxon>Pseudomonadota</taxon>
        <taxon>Gammaproteobacteria</taxon>
        <taxon>Pseudomonadales</taxon>
        <taxon>Marinobacteraceae</taxon>
        <taxon>Marinobacter</taxon>
    </lineage>
</organism>
<dbReference type="InterPro" id="IPR016181">
    <property type="entry name" value="Acyl_CoA_acyltransferase"/>
</dbReference>
<reference evidence="2 3" key="1">
    <citation type="submission" date="2016-10" db="EMBL/GenBank/DDBJ databases">
        <authorList>
            <person name="Varghese N."/>
            <person name="Submissions S."/>
        </authorList>
    </citation>
    <scope>NUCLEOTIDE SEQUENCE [LARGE SCALE GENOMIC DNA]</scope>
    <source>
        <strain evidence="2 3">DSM 26291</strain>
    </source>
</reference>
<evidence type="ECO:0000313" key="3">
    <source>
        <dbReference type="Proteomes" id="UP000199211"/>
    </source>
</evidence>
<comment type="caution">
    <text evidence="2">The sequence shown here is derived from an EMBL/GenBank/DDBJ whole genome shotgun (WGS) entry which is preliminary data.</text>
</comment>
<dbReference type="InterPro" id="IPR052777">
    <property type="entry name" value="Acetyltransferase_Enz"/>
</dbReference>
<dbReference type="CDD" id="cd04301">
    <property type="entry name" value="NAT_SF"/>
    <property type="match status" value="1"/>
</dbReference>
<gene>
    <name evidence="2" type="ORF">SAMN04487868_104133</name>
</gene>
<dbReference type="Gene3D" id="3.40.630.30">
    <property type="match status" value="1"/>
</dbReference>